<keyword evidence="1 3" id="KW-0853">WD repeat</keyword>
<organism evidence="6 7">
    <name type="scientific">Actinoplanes xinjiangensis</name>
    <dbReference type="NCBI Taxonomy" id="512350"/>
    <lineage>
        <taxon>Bacteria</taxon>
        <taxon>Bacillati</taxon>
        <taxon>Actinomycetota</taxon>
        <taxon>Actinomycetes</taxon>
        <taxon>Micromonosporales</taxon>
        <taxon>Micromonosporaceae</taxon>
        <taxon>Actinoplanes</taxon>
    </lineage>
</organism>
<dbReference type="InterPro" id="IPR001387">
    <property type="entry name" value="Cro/C1-type_HTH"/>
</dbReference>
<feature type="repeat" description="WD" evidence="3">
    <location>
        <begin position="847"/>
        <end position="894"/>
    </location>
</feature>
<dbReference type="Proteomes" id="UP000245697">
    <property type="component" value="Unassembled WGS sequence"/>
</dbReference>
<evidence type="ECO:0000256" key="4">
    <source>
        <dbReference type="SAM" id="Phobius"/>
    </source>
</evidence>
<dbReference type="PANTHER" id="PTHR22847">
    <property type="entry name" value="WD40 REPEAT PROTEIN"/>
    <property type="match status" value="1"/>
</dbReference>
<reference evidence="6 7" key="1">
    <citation type="submission" date="2018-05" db="EMBL/GenBank/DDBJ databases">
        <title>Genomic Encyclopedia of Archaeal and Bacterial Type Strains, Phase II (KMG-II): from individual species to whole genera.</title>
        <authorList>
            <person name="Goeker M."/>
        </authorList>
    </citation>
    <scope>NUCLEOTIDE SEQUENCE [LARGE SCALE GENOMIC DNA]</scope>
    <source>
        <strain evidence="6 7">DSM 45184</strain>
    </source>
</reference>
<dbReference type="Pfam" id="PF20703">
    <property type="entry name" value="nSTAND1"/>
    <property type="match status" value="1"/>
</dbReference>
<dbReference type="Gene3D" id="2.130.10.10">
    <property type="entry name" value="YVTN repeat-like/Quinoprotein amine dehydrogenase"/>
    <property type="match status" value="4"/>
</dbReference>
<keyword evidence="7" id="KW-1185">Reference proteome</keyword>
<accession>A0A316G352</accession>
<feature type="repeat" description="WD" evidence="3">
    <location>
        <begin position="1234"/>
        <end position="1266"/>
    </location>
</feature>
<dbReference type="PROSITE" id="PS00678">
    <property type="entry name" value="WD_REPEATS_1"/>
    <property type="match status" value="1"/>
</dbReference>
<evidence type="ECO:0000256" key="2">
    <source>
        <dbReference type="ARBA" id="ARBA00022737"/>
    </source>
</evidence>
<dbReference type="SUPFAM" id="SSF52540">
    <property type="entry name" value="P-loop containing nucleoside triphosphate hydrolases"/>
    <property type="match status" value="1"/>
</dbReference>
<feature type="transmembrane region" description="Helical" evidence="4">
    <location>
        <begin position="551"/>
        <end position="573"/>
    </location>
</feature>
<sequence>MVGDHRRLHDLLLELRHRAGEPSLRKMNGACGVSIGHLSEIFSGKTAPSADVGVRIAQALRATEPEQARVRFLAEGTGADRSAQRAVDLRRPQRAGWEGCPYLGLASFEERHARVFYGRRTLTEHLLQRLRDQPPGAGPLLTLGPSGAGKSSLLRAGLMGSIAKGAFVPGCGSWPRRVLTPTAEPLLELAACLADLAHTDAITVHRALLAEPAQAHLLARQALTVAGPDMRLVLVVDQLEELFTLDTNPTEQGRFLTALHSLASDGGALVIASIRGDFLDQALAFPEIRQSVEAGVFPVGAMCESELREAITGPAAEAGVRVPDDVRAAVLDDLRERSTPAGFDSGALPLLSQVMFVMWQSAEPGGLTLENYRRSGGVSDIVRASAERVYESLDDRGQDLARRVFLHLTALTDGRLTRRPGTCGELRAATGDDRVFEVVEAFAATRLITVTDELVTIAHEELLRCWTRLHEWLRPDLADQALHRSLTEDVRDWQNHDRDPSYLYTGQRLQTADDAATRWSQDLSRQLSLDVAAGEFLEASHRRTRHSRRRVYRAVASALVVVLALTGGSGYLLRRTSGLSEDRRQTALSTRLASASRVGDVDRGTAEQLAAAALQVADTPEALSAAGVLLGDAARVLPGRKGIVEAGGPDGRLMATMGVDTVWFWHAETALPAGRPLTGITGLKDIRISATGIVITHADDAPAVRFWDPRTGRQVGALTTEQTGPVRKIVLGAAGQRLATCGEDGVVRLWDPLTRSLIKALAGHRGPVTFAQFSPQGRFMVTIGADRTLRLWNTGDGQQLGKSNEFDPESVSSTSFSSDEKLLAAATGGDTVRMWSSATGDRFERQLTGHQARVVSLAFAPHNPAGRADSTLASADESGTVRLWNAATMEPKGEPLIGHIGTVHALRFTVDGNLLATAGDDGTARLWDTGSGRPAGEPITGHDGPVWRLRFDPGHKVLITGSDDDTVRVWDLADTVPAHHTRPVNAVAYSPRGSRMATAGTDGTVQLWDPATRLVKDPPLVRGTDPMRALAFRDEDLLATADDSGTVRLWNLATGRQSGKPLRGHEGAVWAVDFSGDGGMLATGGQDGTVRRWSPATRSAIGEPLLGHDGAVRAVRFHPDGRRLVTGGSDGTLRWWNVDGTAASEPITGHVGAVYALAFSPDRKLLASGGQDGTVRLWDAGSGLPVHEPMGDSKRAGVWTVAFNADGTLLAGGSEDRTARLWDTATREAVGAPLTGHTEAVYGLAFRPDGKTLTTASGDRTVRWWDTGTFLEPRKTLCDRVGALSAALWQRHAPDEPFVQACP</sequence>
<dbReference type="PANTHER" id="PTHR22847:SF637">
    <property type="entry name" value="WD REPEAT DOMAIN 5B"/>
    <property type="match status" value="1"/>
</dbReference>
<feature type="repeat" description="WD" evidence="3">
    <location>
        <begin position="1062"/>
        <end position="1103"/>
    </location>
</feature>
<evidence type="ECO:0000313" key="7">
    <source>
        <dbReference type="Proteomes" id="UP000245697"/>
    </source>
</evidence>
<feature type="repeat" description="WD" evidence="3">
    <location>
        <begin position="761"/>
        <end position="802"/>
    </location>
</feature>
<keyword evidence="4" id="KW-1133">Transmembrane helix</keyword>
<dbReference type="InterPro" id="IPR019775">
    <property type="entry name" value="WD40_repeat_CS"/>
</dbReference>
<feature type="repeat" description="WD" evidence="3">
    <location>
        <begin position="896"/>
        <end position="937"/>
    </location>
</feature>
<evidence type="ECO:0000259" key="5">
    <source>
        <dbReference type="PROSITE" id="PS50943"/>
    </source>
</evidence>
<dbReference type="InterPro" id="IPR020472">
    <property type="entry name" value="WD40_PAC1"/>
</dbReference>
<evidence type="ECO:0000256" key="3">
    <source>
        <dbReference type="PROSITE-ProRule" id="PRU00221"/>
    </source>
</evidence>
<name>A0A316G352_9ACTN</name>
<dbReference type="SUPFAM" id="SSF50978">
    <property type="entry name" value="WD40 repeat-like"/>
    <property type="match status" value="2"/>
</dbReference>
<protein>
    <submittedName>
        <fullName evidence="6">WD40 repeat protein</fullName>
    </submittedName>
</protein>
<dbReference type="PRINTS" id="PR00320">
    <property type="entry name" value="GPROTEINBRPT"/>
</dbReference>
<feature type="repeat" description="WD" evidence="3">
    <location>
        <begin position="1105"/>
        <end position="1139"/>
    </location>
</feature>
<feature type="repeat" description="WD" evidence="3">
    <location>
        <begin position="1191"/>
        <end position="1232"/>
    </location>
</feature>
<dbReference type="InterPro" id="IPR036322">
    <property type="entry name" value="WD40_repeat_dom_sf"/>
</dbReference>
<keyword evidence="4" id="KW-0812">Transmembrane</keyword>
<dbReference type="PROSITE" id="PS50082">
    <property type="entry name" value="WD_REPEATS_2"/>
    <property type="match status" value="11"/>
</dbReference>
<dbReference type="Pfam" id="PF00400">
    <property type="entry name" value="WD40"/>
    <property type="match status" value="11"/>
</dbReference>
<keyword evidence="2" id="KW-0677">Repeat</keyword>
<feature type="repeat" description="WD" evidence="3">
    <location>
        <begin position="977"/>
        <end position="1009"/>
    </location>
</feature>
<dbReference type="PROSITE" id="PS50943">
    <property type="entry name" value="HTH_CROC1"/>
    <property type="match status" value="1"/>
</dbReference>
<comment type="caution">
    <text evidence="6">The sequence shown here is derived from an EMBL/GenBank/DDBJ whole genome shotgun (WGS) entry which is preliminary data.</text>
</comment>
<dbReference type="CDD" id="cd00200">
    <property type="entry name" value="WD40"/>
    <property type="match status" value="2"/>
</dbReference>
<dbReference type="CDD" id="cd00093">
    <property type="entry name" value="HTH_XRE"/>
    <property type="match status" value="1"/>
</dbReference>
<feature type="repeat" description="WD" evidence="3">
    <location>
        <begin position="719"/>
        <end position="760"/>
    </location>
</feature>
<evidence type="ECO:0000256" key="1">
    <source>
        <dbReference type="ARBA" id="ARBA00022574"/>
    </source>
</evidence>
<dbReference type="EMBL" id="QGGR01000005">
    <property type="protein sequence ID" value="PWK48817.1"/>
    <property type="molecule type" value="Genomic_DNA"/>
</dbReference>
<dbReference type="PROSITE" id="PS50294">
    <property type="entry name" value="WD_REPEATS_REGION"/>
    <property type="match status" value="10"/>
</dbReference>
<dbReference type="InterPro" id="IPR001680">
    <property type="entry name" value="WD40_rpt"/>
</dbReference>
<dbReference type="InterPro" id="IPR015943">
    <property type="entry name" value="WD40/YVTN_repeat-like_dom_sf"/>
</dbReference>
<dbReference type="InterPro" id="IPR027417">
    <property type="entry name" value="P-loop_NTPase"/>
</dbReference>
<keyword evidence="4" id="KW-0472">Membrane</keyword>
<feature type="domain" description="HTH cro/C1-type" evidence="5">
    <location>
        <begin position="30"/>
        <end position="67"/>
    </location>
</feature>
<feature type="repeat" description="WD" evidence="3">
    <location>
        <begin position="1147"/>
        <end position="1188"/>
    </location>
</feature>
<dbReference type="InterPro" id="IPR049052">
    <property type="entry name" value="nSTAND1"/>
</dbReference>
<gene>
    <name evidence="6" type="ORF">BC793_105167</name>
</gene>
<proteinExistence type="predicted"/>
<dbReference type="SMART" id="SM00320">
    <property type="entry name" value="WD40"/>
    <property type="match status" value="13"/>
</dbReference>
<feature type="repeat" description="WD" evidence="3">
    <location>
        <begin position="939"/>
        <end position="972"/>
    </location>
</feature>
<evidence type="ECO:0000313" key="6">
    <source>
        <dbReference type="EMBL" id="PWK48817.1"/>
    </source>
</evidence>